<gene>
    <name evidence="7" type="ORF">GIB67_024898</name>
</gene>
<dbReference type="Pfam" id="PF00010">
    <property type="entry name" value="HLH"/>
    <property type="match status" value="1"/>
</dbReference>
<dbReference type="PANTHER" id="PTHR46807">
    <property type="entry name" value="TRANSCRIPTION FACTOR PIF3"/>
    <property type="match status" value="1"/>
</dbReference>
<dbReference type="InterPro" id="IPR011598">
    <property type="entry name" value="bHLH_dom"/>
</dbReference>
<dbReference type="InterPro" id="IPR044273">
    <property type="entry name" value="PIF3-like"/>
</dbReference>
<dbReference type="GO" id="GO:0005634">
    <property type="term" value="C:nucleus"/>
    <property type="evidence" value="ECO:0007669"/>
    <property type="project" value="UniProtKB-SubCell"/>
</dbReference>
<dbReference type="InterPro" id="IPR047265">
    <property type="entry name" value="PIF1-like_bHLH"/>
</dbReference>
<feature type="region of interest" description="Disordered" evidence="5">
    <location>
        <begin position="246"/>
        <end position="292"/>
    </location>
</feature>
<evidence type="ECO:0000313" key="7">
    <source>
        <dbReference type="EMBL" id="KAF6172276.1"/>
    </source>
</evidence>
<dbReference type="PROSITE" id="PS50888">
    <property type="entry name" value="BHLH"/>
    <property type="match status" value="1"/>
</dbReference>
<keyword evidence="2" id="KW-0805">Transcription regulation</keyword>
<dbReference type="Gene3D" id="4.10.280.10">
    <property type="entry name" value="Helix-loop-helix DNA-binding domain"/>
    <property type="match status" value="1"/>
</dbReference>
<reference evidence="7 8" key="1">
    <citation type="journal article" date="2020" name="IScience">
        <title>Genome Sequencing of the Endangered Kingdonia uniflora (Circaeasteraceae, Ranunculales) Reveals Potential Mechanisms of Evolutionary Specialization.</title>
        <authorList>
            <person name="Sun Y."/>
            <person name="Deng T."/>
            <person name="Zhang A."/>
            <person name="Moore M.J."/>
            <person name="Landis J.B."/>
            <person name="Lin N."/>
            <person name="Zhang H."/>
            <person name="Zhang X."/>
            <person name="Huang J."/>
            <person name="Zhang X."/>
            <person name="Sun H."/>
            <person name="Wang H."/>
        </authorList>
    </citation>
    <scope>NUCLEOTIDE SEQUENCE [LARGE SCALE GENOMIC DNA]</scope>
    <source>
        <strain evidence="7">TB1705</strain>
        <tissue evidence="7">Leaf</tissue>
    </source>
</reference>
<dbReference type="GO" id="GO:0003700">
    <property type="term" value="F:DNA-binding transcription factor activity"/>
    <property type="evidence" value="ECO:0007669"/>
    <property type="project" value="InterPro"/>
</dbReference>
<feature type="region of interest" description="Disordered" evidence="5">
    <location>
        <begin position="380"/>
        <end position="427"/>
    </location>
</feature>
<evidence type="ECO:0000259" key="6">
    <source>
        <dbReference type="PROSITE" id="PS50888"/>
    </source>
</evidence>
<feature type="compositionally biased region" description="Polar residues" evidence="5">
    <location>
        <begin position="246"/>
        <end position="256"/>
    </location>
</feature>
<feature type="region of interest" description="Disordered" evidence="5">
    <location>
        <begin position="1"/>
        <end position="21"/>
    </location>
</feature>
<feature type="compositionally biased region" description="Polar residues" evidence="5">
    <location>
        <begin position="10"/>
        <end position="21"/>
    </location>
</feature>
<dbReference type="OrthoDB" id="690068at2759"/>
<organism evidence="7 8">
    <name type="scientific">Kingdonia uniflora</name>
    <dbReference type="NCBI Taxonomy" id="39325"/>
    <lineage>
        <taxon>Eukaryota</taxon>
        <taxon>Viridiplantae</taxon>
        <taxon>Streptophyta</taxon>
        <taxon>Embryophyta</taxon>
        <taxon>Tracheophyta</taxon>
        <taxon>Spermatophyta</taxon>
        <taxon>Magnoliopsida</taxon>
        <taxon>Ranunculales</taxon>
        <taxon>Circaeasteraceae</taxon>
        <taxon>Kingdonia</taxon>
    </lineage>
</organism>
<dbReference type="SMART" id="SM00353">
    <property type="entry name" value="HLH"/>
    <property type="match status" value="1"/>
</dbReference>
<feature type="domain" description="BHLH" evidence="6">
    <location>
        <begin position="419"/>
        <end position="468"/>
    </location>
</feature>
<keyword evidence="8" id="KW-1185">Reference proteome</keyword>
<dbReference type="PANTHER" id="PTHR46807:SF1">
    <property type="entry name" value="TRANSCRIPTION FACTOR PIF3"/>
    <property type="match status" value="1"/>
</dbReference>
<name>A0A7J7NYK7_9MAGN</name>
<dbReference type="EMBL" id="JACGCM010000440">
    <property type="protein sequence ID" value="KAF6172276.1"/>
    <property type="molecule type" value="Genomic_DNA"/>
</dbReference>
<protein>
    <recommendedName>
        <fullName evidence="6">BHLH domain-containing protein</fullName>
    </recommendedName>
</protein>
<dbReference type="Proteomes" id="UP000541444">
    <property type="component" value="Unassembled WGS sequence"/>
</dbReference>
<feature type="compositionally biased region" description="Basic and acidic residues" evidence="5">
    <location>
        <begin position="257"/>
        <end position="266"/>
    </location>
</feature>
<evidence type="ECO:0000256" key="3">
    <source>
        <dbReference type="ARBA" id="ARBA00023163"/>
    </source>
</evidence>
<evidence type="ECO:0000313" key="8">
    <source>
        <dbReference type="Proteomes" id="UP000541444"/>
    </source>
</evidence>
<feature type="region of interest" description="Disordered" evidence="5">
    <location>
        <begin position="45"/>
        <end position="104"/>
    </location>
</feature>
<dbReference type="FunFam" id="4.10.280.10:FF:000004">
    <property type="entry name" value="Basic helix-loop-helix transcription factor"/>
    <property type="match status" value="1"/>
</dbReference>
<comment type="caution">
    <text evidence="7">The sequence shown here is derived from an EMBL/GenBank/DDBJ whole genome shotgun (WGS) entry which is preliminary data.</text>
</comment>
<feature type="compositionally biased region" description="Basic and acidic residues" evidence="5">
    <location>
        <begin position="385"/>
        <end position="395"/>
    </location>
</feature>
<dbReference type="GO" id="GO:0046983">
    <property type="term" value="F:protein dimerization activity"/>
    <property type="evidence" value="ECO:0007669"/>
    <property type="project" value="InterPro"/>
</dbReference>
<proteinExistence type="predicted"/>
<dbReference type="AlphaFoldDB" id="A0A7J7NYK7"/>
<evidence type="ECO:0000256" key="2">
    <source>
        <dbReference type="ARBA" id="ARBA00023015"/>
    </source>
</evidence>
<dbReference type="SUPFAM" id="SSF47459">
    <property type="entry name" value="HLH, helix-loop-helix DNA-binding domain"/>
    <property type="match status" value="1"/>
</dbReference>
<accession>A0A7J7NYK7</accession>
<evidence type="ECO:0000256" key="5">
    <source>
        <dbReference type="SAM" id="MobiDB-lite"/>
    </source>
</evidence>
<evidence type="ECO:0000256" key="4">
    <source>
        <dbReference type="ARBA" id="ARBA00023242"/>
    </source>
</evidence>
<dbReference type="CDD" id="cd11445">
    <property type="entry name" value="bHLH_AtPIF_like"/>
    <property type="match status" value="1"/>
</dbReference>
<keyword evidence="4" id="KW-0539">Nucleus</keyword>
<dbReference type="InterPro" id="IPR036638">
    <property type="entry name" value="HLH_DNA-bd_sf"/>
</dbReference>
<keyword evidence="3" id="KW-0804">Transcription</keyword>
<sequence>MPYSEEKPESTQTKMTTNCSSDLAFTPDNEFVELVWENGQILLQGQSSRTRRNPSSSSGFPTHVSKPQEKDGGDAITPKMGRFGTMDSVLNDFSSPGSSGQMGLGHDEDMVPWLNYHLDDTLQHDYCSEFFSELTNGNMNPLSGHANAVPSVVGPEPNRPRNNNHLGFSPLQQCQTSVPSVRSRVSDYTYHQAPLTSSSPLVTKTQKQVLGHTRPPLQPNNNTGLMNFSHFSRAASLAKINLQGSNFAETPSSSSVERLKSNDKRPASGSSNLLESTLIESNGGGSTSLHGFRSQTVSMQGNVDSKSSISMPHKESETVFREDAFRNTRLLEQSLAQTSSFAASTAKPDNEKDVEPVVASSSLCSGNIVGGASNDIKHTLKRKARETEDSEYHSEDVEEESVGVRKPATNRGGGNKRSRAAEVHNLSERRRRDRINEKMRALQELIPNCNKVDKASMLDEAIEYLKTLQLQVQIMSMGAGMYMPPMMLPTGMHAPHFSPMGVGMGMGMGMGYGMGMGIGMGHGMQFPRPPLTTSLPMMPGSTLQMLGLPGQGHPMPVPGQEHPMPVPGQGHPMAVPRAPYPLSEGPSTTPVLVPGVSGKESLLQVSDSALPSSSKGPMQNKNLQLMPNTDAAECAQNQTNVQVTGYEMLRISLLQETNPLVA</sequence>
<feature type="compositionally biased region" description="Polar residues" evidence="5">
    <location>
        <begin position="268"/>
        <end position="280"/>
    </location>
</feature>
<evidence type="ECO:0000256" key="1">
    <source>
        <dbReference type="ARBA" id="ARBA00004123"/>
    </source>
</evidence>
<comment type="subcellular location">
    <subcellularLocation>
        <location evidence="1">Nucleus</location>
    </subcellularLocation>
</comment>
<feature type="compositionally biased region" description="Polar residues" evidence="5">
    <location>
        <begin position="91"/>
        <end position="101"/>
    </location>
</feature>